<organism evidence="1 2">
    <name type="scientific">Botryotinia fuckeliana (strain T4)</name>
    <name type="common">Noble rot fungus</name>
    <name type="synonym">Botrytis cinerea</name>
    <dbReference type="NCBI Taxonomy" id="999810"/>
    <lineage>
        <taxon>Eukaryota</taxon>
        <taxon>Fungi</taxon>
        <taxon>Dikarya</taxon>
        <taxon>Ascomycota</taxon>
        <taxon>Pezizomycotina</taxon>
        <taxon>Leotiomycetes</taxon>
        <taxon>Helotiales</taxon>
        <taxon>Sclerotiniaceae</taxon>
        <taxon>Botrytis</taxon>
    </lineage>
</organism>
<reference evidence="2" key="1">
    <citation type="journal article" date="2011" name="PLoS Genet.">
        <title>Genomic analysis of the necrotrophic fungal pathogens Sclerotinia sclerotiorum and Botrytis cinerea.</title>
        <authorList>
            <person name="Amselem J."/>
            <person name="Cuomo C.A."/>
            <person name="van Kan J.A."/>
            <person name="Viaud M."/>
            <person name="Benito E.P."/>
            <person name="Couloux A."/>
            <person name="Coutinho P.M."/>
            <person name="de Vries R.P."/>
            <person name="Dyer P.S."/>
            <person name="Fillinger S."/>
            <person name="Fournier E."/>
            <person name="Gout L."/>
            <person name="Hahn M."/>
            <person name="Kohn L."/>
            <person name="Lapalu N."/>
            <person name="Plummer K.M."/>
            <person name="Pradier J.M."/>
            <person name="Quevillon E."/>
            <person name="Sharon A."/>
            <person name="Simon A."/>
            <person name="ten Have A."/>
            <person name="Tudzynski B."/>
            <person name="Tudzynski P."/>
            <person name="Wincker P."/>
            <person name="Andrew M."/>
            <person name="Anthouard V."/>
            <person name="Beever R.E."/>
            <person name="Beffa R."/>
            <person name="Benoit I."/>
            <person name="Bouzid O."/>
            <person name="Brault B."/>
            <person name="Chen Z."/>
            <person name="Choquer M."/>
            <person name="Collemare J."/>
            <person name="Cotton P."/>
            <person name="Danchin E.G."/>
            <person name="Da Silva C."/>
            <person name="Gautier A."/>
            <person name="Giraud C."/>
            <person name="Giraud T."/>
            <person name="Gonzalez C."/>
            <person name="Grossetete S."/>
            <person name="Guldener U."/>
            <person name="Henrissat B."/>
            <person name="Howlett B.J."/>
            <person name="Kodira C."/>
            <person name="Kretschmer M."/>
            <person name="Lappartient A."/>
            <person name="Leroch M."/>
            <person name="Levis C."/>
            <person name="Mauceli E."/>
            <person name="Neuveglise C."/>
            <person name="Oeser B."/>
            <person name="Pearson M."/>
            <person name="Poulain J."/>
            <person name="Poussereau N."/>
            <person name="Quesneville H."/>
            <person name="Rascle C."/>
            <person name="Schumacher J."/>
            <person name="Segurens B."/>
            <person name="Sexton A."/>
            <person name="Silva E."/>
            <person name="Sirven C."/>
            <person name="Soanes D.M."/>
            <person name="Talbot N.J."/>
            <person name="Templeton M."/>
            <person name="Yandava C."/>
            <person name="Yarden O."/>
            <person name="Zeng Q."/>
            <person name="Rollins J.A."/>
            <person name="Lebrun M.H."/>
            <person name="Dickman M."/>
        </authorList>
    </citation>
    <scope>NUCLEOTIDE SEQUENCE [LARGE SCALE GENOMIC DNA]</scope>
    <source>
        <strain evidence="2">T4</strain>
    </source>
</reference>
<dbReference type="AlphaFoldDB" id="G2Y221"/>
<evidence type="ECO:0000313" key="1">
    <source>
        <dbReference type="EMBL" id="CCD46711.1"/>
    </source>
</evidence>
<evidence type="ECO:0000313" key="2">
    <source>
        <dbReference type="Proteomes" id="UP000008177"/>
    </source>
</evidence>
<sequence>MPDREIRAVETNVEKYRVVIEWLKSGKCIIESRYLRPETRNTV</sequence>
<protein>
    <submittedName>
        <fullName evidence="1">Uncharacterized protein</fullName>
    </submittedName>
</protein>
<dbReference type="HOGENOM" id="CLU_3242045_0_0_1"/>
<name>G2Y221_BOTF4</name>
<dbReference type="Proteomes" id="UP000008177">
    <property type="component" value="Unplaced contigs"/>
</dbReference>
<dbReference type="EMBL" id="FQ790282">
    <property type="protein sequence ID" value="CCD46711.1"/>
    <property type="molecule type" value="Genomic_DNA"/>
</dbReference>
<accession>G2Y221</accession>
<gene>
    <name evidence="1" type="ORF">BofuT4_uP043220.1</name>
</gene>
<dbReference type="InParanoid" id="G2Y221"/>
<proteinExistence type="predicted"/>